<dbReference type="PANTHER" id="PTHR45705">
    <property type="entry name" value="FI20236P1"/>
    <property type="match status" value="1"/>
</dbReference>
<dbReference type="InterPro" id="IPR037278">
    <property type="entry name" value="ARFGAP/RecO"/>
</dbReference>
<keyword evidence="1" id="KW-0343">GTPase activation</keyword>
<dbReference type="PRINTS" id="PR00405">
    <property type="entry name" value="REVINTRACTNG"/>
</dbReference>
<dbReference type="SUPFAM" id="SSF57863">
    <property type="entry name" value="ArfGap/RecO-like zinc finger"/>
    <property type="match status" value="1"/>
</dbReference>
<evidence type="ECO:0000313" key="9">
    <source>
        <dbReference type="Proteomes" id="UP000663832"/>
    </source>
</evidence>
<dbReference type="InterPro" id="IPR038508">
    <property type="entry name" value="ArfGAP_dom_sf"/>
</dbReference>
<keyword evidence="3 5" id="KW-0863">Zinc-finger</keyword>
<dbReference type="AlphaFoldDB" id="A0A815EYN7"/>
<dbReference type="Pfam" id="PF01412">
    <property type="entry name" value="ArfGap"/>
    <property type="match status" value="1"/>
</dbReference>
<dbReference type="InterPro" id="IPR001164">
    <property type="entry name" value="ArfGAP_dom"/>
</dbReference>
<keyword evidence="4" id="KW-0862">Zinc</keyword>
<dbReference type="EMBL" id="CAJNOM010000286">
    <property type="protein sequence ID" value="CAF1321134.1"/>
    <property type="molecule type" value="Genomic_DNA"/>
</dbReference>
<feature type="compositionally biased region" description="Polar residues" evidence="6">
    <location>
        <begin position="235"/>
        <end position="244"/>
    </location>
</feature>
<dbReference type="FunFam" id="1.10.220.150:FF:000009">
    <property type="entry name" value="stromal membrane-associated protein 1 isoform X1"/>
    <property type="match status" value="1"/>
</dbReference>
<accession>A0A815EYN7</accession>
<feature type="compositionally biased region" description="Low complexity" evidence="6">
    <location>
        <begin position="199"/>
        <end position="217"/>
    </location>
</feature>
<feature type="domain" description="Arf-GAP" evidence="7">
    <location>
        <begin position="17"/>
        <end position="135"/>
    </location>
</feature>
<evidence type="ECO:0000259" key="7">
    <source>
        <dbReference type="PROSITE" id="PS50115"/>
    </source>
</evidence>
<reference evidence="8" key="1">
    <citation type="submission" date="2021-02" db="EMBL/GenBank/DDBJ databases">
        <authorList>
            <person name="Nowell W R."/>
        </authorList>
    </citation>
    <scope>NUCLEOTIDE SEQUENCE</scope>
</reference>
<protein>
    <recommendedName>
        <fullName evidence="7">Arf-GAP domain-containing protein</fullName>
    </recommendedName>
</protein>
<dbReference type="PROSITE" id="PS50115">
    <property type="entry name" value="ARFGAP"/>
    <property type="match status" value="1"/>
</dbReference>
<dbReference type="SMART" id="SM00105">
    <property type="entry name" value="ArfGap"/>
    <property type="match status" value="1"/>
</dbReference>
<name>A0A815EYN7_9BILA</name>
<comment type="caution">
    <text evidence="8">The sequence shown here is derived from an EMBL/GenBank/DDBJ whole genome shotgun (WGS) entry which is preliminary data.</text>
</comment>
<dbReference type="GO" id="GO:0005737">
    <property type="term" value="C:cytoplasm"/>
    <property type="evidence" value="ECO:0007669"/>
    <property type="project" value="TreeGrafter"/>
</dbReference>
<organism evidence="8 9">
    <name type="scientific">Adineta steineri</name>
    <dbReference type="NCBI Taxonomy" id="433720"/>
    <lineage>
        <taxon>Eukaryota</taxon>
        <taxon>Metazoa</taxon>
        <taxon>Spiralia</taxon>
        <taxon>Gnathifera</taxon>
        <taxon>Rotifera</taxon>
        <taxon>Eurotatoria</taxon>
        <taxon>Bdelloidea</taxon>
        <taxon>Adinetida</taxon>
        <taxon>Adinetidae</taxon>
        <taxon>Adineta</taxon>
    </lineage>
</organism>
<dbReference type="Proteomes" id="UP000663832">
    <property type="component" value="Unassembled WGS sequence"/>
</dbReference>
<dbReference type="CDD" id="cd08839">
    <property type="entry name" value="ArfGap_SMAP"/>
    <property type="match status" value="1"/>
</dbReference>
<evidence type="ECO:0000313" key="8">
    <source>
        <dbReference type="EMBL" id="CAF1321134.1"/>
    </source>
</evidence>
<gene>
    <name evidence="8" type="ORF">QVE165_LOCUS32349</name>
</gene>
<dbReference type="GO" id="GO:0008270">
    <property type="term" value="F:zinc ion binding"/>
    <property type="evidence" value="ECO:0007669"/>
    <property type="project" value="UniProtKB-KW"/>
</dbReference>
<keyword evidence="2" id="KW-0479">Metal-binding</keyword>
<keyword evidence="9" id="KW-1185">Reference proteome</keyword>
<evidence type="ECO:0000256" key="2">
    <source>
        <dbReference type="ARBA" id="ARBA00022723"/>
    </source>
</evidence>
<evidence type="ECO:0000256" key="1">
    <source>
        <dbReference type="ARBA" id="ARBA00022468"/>
    </source>
</evidence>
<dbReference type="OrthoDB" id="73919at2759"/>
<proteinExistence type="predicted"/>
<evidence type="ECO:0000256" key="5">
    <source>
        <dbReference type="PROSITE-ProRule" id="PRU00288"/>
    </source>
</evidence>
<feature type="compositionally biased region" description="Polar residues" evidence="6">
    <location>
        <begin position="180"/>
        <end position="198"/>
    </location>
</feature>
<evidence type="ECO:0000256" key="3">
    <source>
        <dbReference type="ARBA" id="ARBA00022771"/>
    </source>
</evidence>
<dbReference type="InterPro" id="IPR051718">
    <property type="entry name" value="ARF_GTPase-activating"/>
</dbReference>
<dbReference type="InterPro" id="IPR044732">
    <property type="entry name" value="ArfGAP_SMAP1-like"/>
</dbReference>
<evidence type="ECO:0000256" key="6">
    <source>
        <dbReference type="SAM" id="MobiDB-lite"/>
    </source>
</evidence>
<evidence type="ECO:0000256" key="4">
    <source>
        <dbReference type="ARBA" id="ARBA00022833"/>
    </source>
</evidence>
<dbReference type="Gene3D" id="1.10.220.150">
    <property type="entry name" value="Arf GTPase activating protein"/>
    <property type="match status" value="1"/>
</dbReference>
<dbReference type="GO" id="GO:0005096">
    <property type="term" value="F:GTPase activator activity"/>
    <property type="evidence" value="ECO:0007669"/>
    <property type="project" value="UniProtKB-KW"/>
</dbReference>
<sequence>MSIRSEREKSKMQEKYQMILAQMLKEDDNRFCVDCDTKSPRWASWNLGIFICIRCAGFHRNLGVHISKVKSVNLDSWTAEQIASMQAMGNNRARAVYEANLPPGFRRPQADSALESFIRTKYEQRKWIAKEWIPPEITVSSDLIESETNQRRIDTPSESGQVEKHINTNIPKIKPFAAPVTTNNPVRQGGSDRSTTTIQPSMTPSPSATSISTPIQPVVAIENPPDLLGLDEPTLPSTSSSTNITKLTQTPQPILIDPLLAIFTTPTLTNVNVNNTTTSTTTIAKNPDDDFQTIFSSSSDISTPTNTSGVMSNDKIMALFNTPQVPMATASAVNIRPPTMQLPQMNASGFPHPQAHQHALHSHQKSASFGSNLYQQATNIGPHSGFQPQQSFPLPPTSGINIMHHNNSNNMSTPSLQTPPSTFTNDQLNNQFSQFVPFANSKSNTTATALITGMPTRPVTEYMPASSDLLWQ</sequence>
<dbReference type="PANTHER" id="PTHR45705:SF1">
    <property type="entry name" value="FI20236P1"/>
    <property type="match status" value="1"/>
</dbReference>
<feature type="region of interest" description="Disordered" evidence="6">
    <location>
        <begin position="175"/>
        <end position="244"/>
    </location>
</feature>